<gene>
    <name evidence="7" type="ORF">GCM10010994_01880</name>
</gene>
<feature type="transmembrane region" description="Helical" evidence="6">
    <location>
        <begin position="212"/>
        <end position="237"/>
    </location>
</feature>
<organism evidence="7 8">
    <name type="scientific">Chelatococcus reniformis</name>
    <dbReference type="NCBI Taxonomy" id="1494448"/>
    <lineage>
        <taxon>Bacteria</taxon>
        <taxon>Pseudomonadati</taxon>
        <taxon>Pseudomonadota</taxon>
        <taxon>Alphaproteobacteria</taxon>
        <taxon>Hyphomicrobiales</taxon>
        <taxon>Chelatococcaceae</taxon>
        <taxon>Chelatococcus</taxon>
    </lineage>
</organism>
<comment type="subcellular location">
    <subcellularLocation>
        <location evidence="1">Membrane</location>
        <topology evidence="1">Multi-pass membrane protein</topology>
    </subcellularLocation>
</comment>
<evidence type="ECO:0000256" key="5">
    <source>
        <dbReference type="ARBA" id="ARBA00023136"/>
    </source>
</evidence>
<dbReference type="AlphaFoldDB" id="A0A916TX94"/>
<evidence type="ECO:0000313" key="8">
    <source>
        <dbReference type="Proteomes" id="UP000637002"/>
    </source>
</evidence>
<dbReference type="InterPro" id="IPR002549">
    <property type="entry name" value="AI-2E-like"/>
</dbReference>
<keyword evidence="3 6" id="KW-0812">Transmembrane</keyword>
<dbReference type="GO" id="GO:0055085">
    <property type="term" value="P:transmembrane transport"/>
    <property type="evidence" value="ECO:0007669"/>
    <property type="project" value="TreeGrafter"/>
</dbReference>
<keyword evidence="5 6" id="KW-0472">Membrane</keyword>
<evidence type="ECO:0000256" key="2">
    <source>
        <dbReference type="ARBA" id="ARBA00009773"/>
    </source>
</evidence>
<feature type="transmembrane region" description="Helical" evidence="6">
    <location>
        <begin position="72"/>
        <end position="93"/>
    </location>
</feature>
<reference evidence="7" key="1">
    <citation type="journal article" date="2014" name="Int. J. Syst. Evol. Microbiol.">
        <title>Complete genome sequence of Corynebacterium casei LMG S-19264T (=DSM 44701T), isolated from a smear-ripened cheese.</title>
        <authorList>
            <consortium name="US DOE Joint Genome Institute (JGI-PGF)"/>
            <person name="Walter F."/>
            <person name="Albersmeier A."/>
            <person name="Kalinowski J."/>
            <person name="Ruckert C."/>
        </authorList>
    </citation>
    <scope>NUCLEOTIDE SEQUENCE</scope>
    <source>
        <strain evidence="7">CGMCC 1.12919</strain>
    </source>
</reference>
<dbReference type="Proteomes" id="UP000637002">
    <property type="component" value="Unassembled WGS sequence"/>
</dbReference>
<proteinExistence type="inferred from homology"/>
<keyword evidence="4 6" id="KW-1133">Transmembrane helix</keyword>
<evidence type="ECO:0000256" key="3">
    <source>
        <dbReference type="ARBA" id="ARBA00022692"/>
    </source>
</evidence>
<name>A0A916TX94_9HYPH</name>
<dbReference type="RefSeq" id="WP_188607257.1">
    <property type="nucleotide sequence ID" value="NZ_BMGG01000001.1"/>
</dbReference>
<feature type="transmembrane region" description="Helical" evidence="6">
    <location>
        <begin position="156"/>
        <end position="178"/>
    </location>
</feature>
<accession>A0A916TX94</accession>
<dbReference type="GO" id="GO:0016020">
    <property type="term" value="C:membrane"/>
    <property type="evidence" value="ECO:0007669"/>
    <property type="project" value="UniProtKB-SubCell"/>
</dbReference>
<feature type="transmembrane region" description="Helical" evidence="6">
    <location>
        <begin position="45"/>
        <end position="65"/>
    </location>
</feature>
<dbReference type="EMBL" id="BMGG01000001">
    <property type="protein sequence ID" value="GGC46357.1"/>
    <property type="molecule type" value="Genomic_DNA"/>
</dbReference>
<evidence type="ECO:0000256" key="4">
    <source>
        <dbReference type="ARBA" id="ARBA00022989"/>
    </source>
</evidence>
<protein>
    <submittedName>
        <fullName evidence="7">AI-2E family transporter</fullName>
    </submittedName>
</protein>
<feature type="transmembrane region" description="Helical" evidence="6">
    <location>
        <begin position="314"/>
        <end position="344"/>
    </location>
</feature>
<dbReference type="Pfam" id="PF01594">
    <property type="entry name" value="AI-2E_transport"/>
    <property type="match status" value="1"/>
</dbReference>
<keyword evidence="8" id="KW-1185">Reference proteome</keyword>
<reference evidence="7" key="2">
    <citation type="submission" date="2020-09" db="EMBL/GenBank/DDBJ databases">
        <authorList>
            <person name="Sun Q."/>
            <person name="Zhou Y."/>
        </authorList>
    </citation>
    <scope>NUCLEOTIDE SEQUENCE</scope>
    <source>
        <strain evidence="7">CGMCC 1.12919</strain>
    </source>
</reference>
<dbReference type="PANTHER" id="PTHR21716:SF16">
    <property type="entry name" value="BLL1467 PROTEIN"/>
    <property type="match status" value="1"/>
</dbReference>
<feature type="transmembrane region" description="Helical" evidence="6">
    <location>
        <begin position="23"/>
        <end position="39"/>
    </location>
</feature>
<evidence type="ECO:0000313" key="7">
    <source>
        <dbReference type="EMBL" id="GGC46357.1"/>
    </source>
</evidence>
<comment type="similarity">
    <text evidence="2">Belongs to the autoinducer-2 exporter (AI-2E) (TC 2.A.86) family.</text>
</comment>
<sequence>MTPPAGDPQEPAGRRVWRNAERFAILGIFVILIGATLIYTRAVAVPVVAAILVGTMVGFLVERLAAHKVPPFASAFLIVGALLLLIYGAALAFSAPLSSWIDRAPEIIGLLRDRFAALREPINALKSVQDSLGSIMGTASGAIAVDVGRSSMLESVIAVATPALSQFFLFLGTLLFFVAGRAQLKRRLVVAFMTREARLTMLRIQRDIEHQLARYLATVTIINVALGVVTAAALWALGVPNAALWGLLACILNYLPFVGPILMAAVLLGVGVITFQTLLWSLSPALVFLVLHAAEGQIITPSIVGRRLTLNPFVVFLSLAFWAWVWGPAGAFMAIPLLVIGIVVTDHLFPRDEIELPG</sequence>
<evidence type="ECO:0000256" key="6">
    <source>
        <dbReference type="SAM" id="Phobius"/>
    </source>
</evidence>
<evidence type="ECO:0000256" key="1">
    <source>
        <dbReference type="ARBA" id="ARBA00004141"/>
    </source>
</evidence>
<feature type="transmembrane region" description="Helical" evidence="6">
    <location>
        <begin position="243"/>
        <end position="270"/>
    </location>
</feature>
<dbReference type="PANTHER" id="PTHR21716">
    <property type="entry name" value="TRANSMEMBRANE PROTEIN"/>
    <property type="match status" value="1"/>
</dbReference>
<feature type="transmembrane region" description="Helical" evidence="6">
    <location>
        <begin position="277"/>
        <end position="294"/>
    </location>
</feature>
<comment type="caution">
    <text evidence="7">The sequence shown here is derived from an EMBL/GenBank/DDBJ whole genome shotgun (WGS) entry which is preliminary data.</text>
</comment>